<feature type="domain" description="Cell envelope-related transcriptional attenuator" evidence="4">
    <location>
        <begin position="116"/>
        <end position="271"/>
    </location>
</feature>
<comment type="caution">
    <text evidence="5">The sequence shown here is derived from an EMBL/GenBank/DDBJ whole genome shotgun (WGS) entry which is preliminary data.</text>
</comment>
<name>A0A7W3JLV3_9MICO</name>
<feature type="transmembrane region" description="Helical" evidence="3">
    <location>
        <begin position="30"/>
        <end position="54"/>
    </location>
</feature>
<feature type="region of interest" description="Disordered" evidence="2">
    <location>
        <begin position="366"/>
        <end position="428"/>
    </location>
</feature>
<dbReference type="AlphaFoldDB" id="A0A7W3JLV3"/>
<dbReference type="EMBL" id="JACGWY010000001">
    <property type="protein sequence ID" value="MBA8815215.1"/>
    <property type="molecule type" value="Genomic_DNA"/>
</dbReference>
<dbReference type="InterPro" id="IPR050922">
    <property type="entry name" value="LytR/CpsA/Psr_CW_biosynth"/>
</dbReference>
<dbReference type="PANTHER" id="PTHR33392">
    <property type="entry name" value="POLYISOPRENYL-TEICHOIC ACID--PEPTIDOGLYCAN TEICHOIC ACID TRANSFERASE TAGU"/>
    <property type="match status" value="1"/>
</dbReference>
<sequence>MSPKSPTSAGDRSTVARHGKLKSPHPVSQFFIVIAVAMAAVLVAGLGVAAYTAYDLTQSFTASAVEIEGQDAVPPDIGAIEGGVNLFVAGTDACEEEFAYLFGERCDGPDSSAELNDVNLLVHISDEPRRVTVISFPRDLMVPIPSCTNPETGYTWSAMSKQQINSAYSYGGLSCVVSTISELSGQDIQFAAKVTFGGVINITDAIGGVEVCVANGIQDRYTGLDLPAGNVTLQGLEALQFLRTRHGVGDGGDLGRISNQQQYMSRLARKLVSEDVLSDPTTLFKLATTAVNNVTPSESLTNPLTLVQIALAVKNVPFEDIVFVQYPTGTDPDNSNRVVPNHDAADALWAALDANEAIELTGEVSQGDGVVVVDPTDGATDETPSDDASDPATDASETPAPAETSVALPSSIAGQTAAEETCSNGNVR</sequence>
<dbReference type="Pfam" id="PF03816">
    <property type="entry name" value="LytR_cpsA_psr"/>
    <property type="match status" value="1"/>
</dbReference>
<comment type="similarity">
    <text evidence="1">Belongs to the LytR/CpsA/Psr (LCP) family.</text>
</comment>
<evidence type="ECO:0000313" key="5">
    <source>
        <dbReference type="EMBL" id="MBA8815215.1"/>
    </source>
</evidence>
<protein>
    <submittedName>
        <fullName evidence="5">LCP family protein required for cell wall assembly</fullName>
    </submittedName>
</protein>
<feature type="compositionally biased region" description="Acidic residues" evidence="2">
    <location>
        <begin position="379"/>
        <end position="389"/>
    </location>
</feature>
<dbReference type="PANTHER" id="PTHR33392:SF6">
    <property type="entry name" value="POLYISOPRENYL-TEICHOIC ACID--PEPTIDOGLYCAN TEICHOIC ACID TRANSFERASE TAGU"/>
    <property type="match status" value="1"/>
</dbReference>
<dbReference type="InterPro" id="IPR004474">
    <property type="entry name" value="LytR_CpsA_psr"/>
</dbReference>
<proteinExistence type="inferred from homology"/>
<feature type="compositionally biased region" description="Low complexity" evidence="2">
    <location>
        <begin position="367"/>
        <end position="378"/>
    </location>
</feature>
<gene>
    <name evidence="5" type="ORF">FHX48_000267</name>
</gene>
<evidence type="ECO:0000256" key="3">
    <source>
        <dbReference type="SAM" id="Phobius"/>
    </source>
</evidence>
<dbReference type="Gene3D" id="3.40.630.190">
    <property type="entry name" value="LCP protein"/>
    <property type="match status" value="1"/>
</dbReference>
<keyword evidence="3" id="KW-0472">Membrane</keyword>
<dbReference type="Proteomes" id="UP000526083">
    <property type="component" value="Unassembled WGS sequence"/>
</dbReference>
<reference evidence="5 6" key="1">
    <citation type="submission" date="2020-07" db="EMBL/GenBank/DDBJ databases">
        <title>Sequencing the genomes of 1000 actinobacteria strains.</title>
        <authorList>
            <person name="Klenk H.-P."/>
        </authorList>
    </citation>
    <scope>NUCLEOTIDE SEQUENCE [LARGE SCALE GENOMIC DNA]</scope>
    <source>
        <strain evidence="5 6">DSM 27576</strain>
    </source>
</reference>
<evidence type="ECO:0000259" key="4">
    <source>
        <dbReference type="Pfam" id="PF03816"/>
    </source>
</evidence>
<feature type="region of interest" description="Disordered" evidence="2">
    <location>
        <begin position="1"/>
        <end position="20"/>
    </location>
</feature>
<evidence type="ECO:0000256" key="1">
    <source>
        <dbReference type="ARBA" id="ARBA00006068"/>
    </source>
</evidence>
<evidence type="ECO:0000313" key="6">
    <source>
        <dbReference type="Proteomes" id="UP000526083"/>
    </source>
</evidence>
<evidence type="ECO:0000256" key="2">
    <source>
        <dbReference type="SAM" id="MobiDB-lite"/>
    </source>
</evidence>
<organism evidence="5 6">
    <name type="scientific">Microbacterium halimionae</name>
    <dbReference type="NCBI Taxonomy" id="1526413"/>
    <lineage>
        <taxon>Bacteria</taxon>
        <taxon>Bacillati</taxon>
        <taxon>Actinomycetota</taxon>
        <taxon>Actinomycetes</taxon>
        <taxon>Micrococcales</taxon>
        <taxon>Microbacteriaceae</taxon>
        <taxon>Microbacterium</taxon>
    </lineage>
</organism>
<keyword evidence="3" id="KW-0812">Transmembrane</keyword>
<keyword evidence="3" id="KW-1133">Transmembrane helix</keyword>
<keyword evidence="6" id="KW-1185">Reference proteome</keyword>
<accession>A0A7W3JLV3</accession>
<dbReference type="NCBIfam" id="TIGR00350">
    <property type="entry name" value="lytR_cpsA_psr"/>
    <property type="match status" value="1"/>
</dbReference>
<dbReference type="RefSeq" id="WP_310734767.1">
    <property type="nucleotide sequence ID" value="NZ_JAAOZB010000001.1"/>
</dbReference>
<feature type="compositionally biased region" description="Polar residues" evidence="2">
    <location>
        <begin position="1"/>
        <end position="11"/>
    </location>
</feature>